<dbReference type="InterPro" id="IPR036915">
    <property type="entry name" value="Cyclin-like_sf"/>
</dbReference>
<dbReference type="AlphaFoldDB" id="A0A4Y2P9R1"/>
<organism evidence="1 2">
    <name type="scientific">Araneus ventricosus</name>
    <name type="common">Orbweaver spider</name>
    <name type="synonym">Epeira ventricosa</name>
    <dbReference type="NCBI Taxonomy" id="182803"/>
    <lineage>
        <taxon>Eukaryota</taxon>
        <taxon>Metazoa</taxon>
        <taxon>Ecdysozoa</taxon>
        <taxon>Arthropoda</taxon>
        <taxon>Chelicerata</taxon>
        <taxon>Arachnida</taxon>
        <taxon>Araneae</taxon>
        <taxon>Araneomorphae</taxon>
        <taxon>Entelegynae</taxon>
        <taxon>Araneoidea</taxon>
        <taxon>Araneidae</taxon>
        <taxon>Araneus</taxon>
    </lineage>
</organism>
<protein>
    <recommendedName>
        <fullName evidence="3">Cyclin-like domain-containing protein</fullName>
    </recommendedName>
</protein>
<keyword evidence="2" id="KW-1185">Reference proteome</keyword>
<evidence type="ECO:0000313" key="1">
    <source>
        <dbReference type="EMBL" id="GBN46736.1"/>
    </source>
</evidence>
<dbReference type="Gene3D" id="1.10.472.10">
    <property type="entry name" value="Cyclin-like"/>
    <property type="match status" value="1"/>
</dbReference>
<dbReference type="SUPFAM" id="SSF47954">
    <property type="entry name" value="Cyclin-like"/>
    <property type="match status" value="1"/>
</dbReference>
<dbReference type="Proteomes" id="UP000499080">
    <property type="component" value="Unassembled WGS sequence"/>
</dbReference>
<evidence type="ECO:0008006" key="3">
    <source>
        <dbReference type="Google" id="ProtNLM"/>
    </source>
</evidence>
<name>A0A4Y2P9R1_ARAVE</name>
<comment type="caution">
    <text evidence="1">The sequence shown here is derived from an EMBL/GenBank/DDBJ whole genome shotgun (WGS) entry which is preliminary data.</text>
</comment>
<accession>A0A4Y2P9R1</accession>
<gene>
    <name evidence="1" type="ORF">AVEN_48565_1</name>
</gene>
<sequence length="176" mass="20039">MKETANDVVDKLQNLTVKDDELEEEFKKDFGSRLRLVEGALLIQEIGNQLHCSIITIAKAQVLFHQFQRLKRNTFNTLSLAASCLNLSIRLCEEDVKIDEVILKFYHAAQDLKSIPNPLRPDPSSEVLRHMKRNLYLVQYSVCGAMDFKVKCRIAHTLSNIGLRCGMGNRLLPSLI</sequence>
<proteinExistence type="predicted"/>
<reference evidence="1 2" key="1">
    <citation type="journal article" date="2019" name="Sci. Rep.">
        <title>Orb-weaving spider Araneus ventricosus genome elucidates the spidroin gene catalogue.</title>
        <authorList>
            <person name="Kono N."/>
            <person name="Nakamura H."/>
            <person name="Ohtoshi R."/>
            <person name="Moran D.A.P."/>
            <person name="Shinohara A."/>
            <person name="Yoshida Y."/>
            <person name="Fujiwara M."/>
            <person name="Mori M."/>
            <person name="Tomita M."/>
            <person name="Arakawa K."/>
        </authorList>
    </citation>
    <scope>NUCLEOTIDE SEQUENCE [LARGE SCALE GENOMIC DNA]</scope>
</reference>
<dbReference type="EMBL" id="BGPR01010544">
    <property type="protein sequence ID" value="GBN46736.1"/>
    <property type="molecule type" value="Genomic_DNA"/>
</dbReference>
<dbReference type="OrthoDB" id="6429074at2759"/>
<evidence type="ECO:0000313" key="2">
    <source>
        <dbReference type="Proteomes" id="UP000499080"/>
    </source>
</evidence>